<reference evidence="4" key="1">
    <citation type="journal article" date="2015" name="Nature">
        <title>Complex archaea that bridge the gap between prokaryotes and eukaryotes.</title>
        <authorList>
            <person name="Spang A."/>
            <person name="Saw J.H."/>
            <person name="Jorgensen S.L."/>
            <person name="Zaremba-Niedzwiedzka K."/>
            <person name="Martijn J."/>
            <person name="Lind A.E."/>
            <person name="van Eijk R."/>
            <person name="Schleper C."/>
            <person name="Guy L."/>
            <person name="Ettema T.J."/>
        </authorList>
    </citation>
    <scope>NUCLEOTIDE SEQUENCE</scope>
</reference>
<dbReference type="InterPro" id="IPR013785">
    <property type="entry name" value="Aldolase_TIM"/>
</dbReference>
<organism evidence="4">
    <name type="scientific">marine sediment metagenome</name>
    <dbReference type="NCBI Taxonomy" id="412755"/>
    <lineage>
        <taxon>unclassified sequences</taxon>
        <taxon>metagenomes</taxon>
        <taxon>ecological metagenomes</taxon>
    </lineage>
</organism>
<feature type="non-terminal residue" evidence="4">
    <location>
        <position position="81"/>
    </location>
</feature>
<protein>
    <recommendedName>
        <fullName evidence="3">Thiamine phosphate synthase/TenI domain-containing protein</fullName>
    </recommendedName>
</protein>
<dbReference type="InterPro" id="IPR022998">
    <property type="entry name" value="ThiamineP_synth_TenI"/>
</dbReference>
<evidence type="ECO:0000256" key="1">
    <source>
        <dbReference type="ARBA" id="ARBA00004948"/>
    </source>
</evidence>
<comment type="pathway">
    <text evidence="1">Cofactor biosynthesis; thiamine diphosphate biosynthesis.</text>
</comment>
<dbReference type="SUPFAM" id="SSF51391">
    <property type="entry name" value="Thiamin phosphate synthase"/>
    <property type="match status" value="1"/>
</dbReference>
<accession>A0A0F8WKD5</accession>
<proteinExistence type="predicted"/>
<dbReference type="GO" id="GO:0005737">
    <property type="term" value="C:cytoplasm"/>
    <property type="evidence" value="ECO:0007669"/>
    <property type="project" value="TreeGrafter"/>
</dbReference>
<dbReference type="PANTHER" id="PTHR20857">
    <property type="entry name" value="THIAMINE-PHOSPHATE PYROPHOSPHORYLASE"/>
    <property type="match status" value="1"/>
</dbReference>
<sequence length="81" mass="9484">MTLDRFYPIFDDVTWLKRMVPLGVRLVQLRIKDRPEDTLRQMVEEANTLCKTGGCTLVLNDHWKLAIDLGCEWLHLGQEDL</sequence>
<dbReference type="GO" id="GO:0009228">
    <property type="term" value="P:thiamine biosynthetic process"/>
    <property type="evidence" value="ECO:0007669"/>
    <property type="project" value="UniProtKB-KW"/>
</dbReference>
<evidence type="ECO:0000313" key="4">
    <source>
        <dbReference type="EMBL" id="KKK57332.1"/>
    </source>
</evidence>
<evidence type="ECO:0000259" key="3">
    <source>
        <dbReference type="Pfam" id="PF02581"/>
    </source>
</evidence>
<comment type="caution">
    <text evidence="4">The sequence shown here is derived from an EMBL/GenBank/DDBJ whole genome shotgun (WGS) entry which is preliminary data.</text>
</comment>
<dbReference type="GO" id="GO:0004789">
    <property type="term" value="F:thiamine-phosphate diphosphorylase activity"/>
    <property type="evidence" value="ECO:0007669"/>
    <property type="project" value="TreeGrafter"/>
</dbReference>
<dbReference type="PANTHER" id="PTHR20857:SF15">
    <property type="entry name" value="THIAMINE-PHOSPHATE SYNTHASE"/>
    <property type="match status" value="1"/>
</dbReference>
<dbReference type="InterPro" id="IPR036206">
    <property type="entry name" value="ThiamineP_synth_sf"/>
</dbReference>
<dbReference type="EMBL" id="LAZR01064537">
    <property type="protein sequence ID" value="KKK57332.1"/>
    <property type="molecule type" value="Genomic_DNA"/>
</dbReference>
<name>A0A0F8WKD5_9ZZZZ</name>
<gene>
    <name evidence="4" type="ORF">LCGC14_3055520</name>
</gene>
<dbReference type="AlphaFoldDB" id="A0A0F8WKD5"/>
<dbReference type="CDD" id="cd00564">
    <property type="entry name" value="TMP_TenI"/>
    <property type="match status" value="1"/>
</dbReference>
<keyword evidence="2" id="KW-0784">Thiamine biosynthesis</keyword>
<dbReference type="Pfam" id="PF02581">
    <property type="entry name" value="TMP-TENI"/>
    <property type="match status" value="1"/>
</dbReference>
<dbReference type="Gene3D" id="3.20.20.70">
    <property type="entry name" value="Aldolase class I"/>
    <property type="match status" value="1"/>
</dbReference>
<evidence type="ECO:0000256" key="2">
    <source>
        <dbReference type="ARBA" id="ARBA00022977"/>
    </source>
</evidence>
<feature type="domain" description="Thiamine phosphate synthase/TenI" evidence="3">
    <location>
        <begin position="12"/>
        <end position="81"/>
    </location>
</feature>